<feature type="compositionally biased region" description="Basic and acidic residues" evidence="10">
    <location>
        <begin position="11"/>
        <end position="20"/>
    </location>
</feature>
<evidence type="ECO:0000256" key="3">
    <source>
        <dbReference type="ARBA" id="ARBA00022490"/>
    </source>
</evidence>
<dbReference type="EMBL" id="JBHSZZ010000049">
    <property type="protein sequence ID" value="MFC7187553.1"/>
    <property type="molecule type" value="Genomic_DNA"/>
</dbReference>
<dbReference type="PANTHER" id="PTHR11579">
    <property type="entry name" value="PROTEIN-L-ISOASPARTATE O-METHYLTRANSFERASE"/>
    <property type="match status" value="1"/>
</dbReference>
<accession>A0ABD5YIZ7</accession>
<keyword evidence="12" id="KW-1185">Reference proteome</keyword>
<name>A0ABD5YIZ7_9EURY</name>
<comment type="subcellular location">
    <subcellularLocation>
        <location evidence="1">Cytoplasm</location>
    </subcellularLocation>
</comment>
<evidence type="ECO:0000256" key="8">
    <source>
        <dbReference type="ARBA" id="ARBA00029295"/>
    </source>
</evidence>
<keyword evidence="6" id="KW-0949">S-adenosyl-L-methionine</keyword>
<dbReference type="EC" id="2.1.1.77" evidence="9"/>
<evidence type="ECO:0000256" key="10">
    <source>
        <dbReference type="SAM" id="MobiDB-lite"/>
    </source>
</evidence>
<dbReference type="RefSeq" id="WP_267664927.1">
    <property type="nucleotide sequence ID" value="NZ_JAODIX010000049.1"/>
</dbReference>
<evidence type="ECO:0000313" key="12">
    <source>
        <dbReference type="Proteomes" id="UP001596390"/>
    </source>
</evidence>
<dbReference type="Pfam" id="PF01135">
    <property type="entry name" value="PCMT"/>
    <property type="match status" value="1"/>
</dbReference>
<dbReference type="AlphaFoldDB" id="A0ABD5YIZ7"/>
<evidence type="ECO:0000256" key="6">
    <source>
        <dbReference type="ARBA" id="ARBA00022691"/>
    </source>
</evidence>
<dbReference type="GO" id="GO:0030091">
    <property type="term" value="P:protein repair"/>
    <property type="evidence" value="ECO:0007669"/>
    <property type="project" value="UniProtKB-UniRule"/>
</dbReference>
<protein>
    <recommendedName>
        <fullName evidence="9">Protein-L-isoaspartate O-methyltransferase</fullName>
        <ecNumber evidence="9">2.1.1.77</ecNumber>
    </recommendedName>
</protein>
<dbReference type="Gene3D" id="3.40.50.150">
    <property type="entry name" value="Vaccinia Virus protein VP39"/>
    <property type="match status" value="1"/>
</dbReference>
<dbReference type="InterPro" id="IPR000682">
    <property type="entry name" value="PCMT"/>
</dbReference>
<evidence type="ECO:0000256" key="1">
    <source>
        <dbReference type="ARBA" id="ARBA00004496"/>
    </source>
</evidence>
<dbReference type="InterPro" id="IPR029063">
    <property type="entry name" value="SAM-dependent_MTases_sf"/>
</dbReference>
<evidence type="ECO:0000256" key="9">
    <source>
        <dbReference type="NCBIfam" id="TIGR00080"/>
    </source>
</evidence>
<dbReference type="PANTHER" id="PTHR11579:SF0">
    <property type="entry name" value="PROTEIN-L-ISOASPARTATE(D-ASPARTATE) O-METHYLTRANSFERASE"/>
    <property type="match status" value="1"/>
</dbReference>
<dbReference type="Proteomes" id="UP001596390">
    <property type="component" value="Unassembled WGS sequence"/>
</dbReference>
<keyword evidence="4 11" id="KW-0489">Methyltransferase</keyword>
<dbReference type="NCBIfam" id="TIGR00080">
    <property type="entry name" value="pimt"/>
    <property type="match status" value="1"/>
</dbReference>
<dbReference type="GO" id="GO:0005737">
    <property type="term" value="C:cytoplasm"/>
    <property type="evidence" value="ECO:0007669"/>
    <property type="project" value="UniProtKB-SubCell"/>
</dbReference>
<comment type="catalytic activity">
    <reaction evidence="8">
        <text>[protein]-L-isoaspartate + S-adenosyl-L-methionine = [protein]-L-isoaspartate alpha-methyl ester + S-adenosyl-L-homocysteine</text>
        <dbReference type="Rhea" id="RHEA:12705"/>
        <dbReference type="Rhea" id="RHEA-COMP:12143"/>
        <dbReference type="Rhea" id="RHEA-COMP:12144"/>
        <dbReference type="ChEBI" id="CHEBI:57856"/>
        <dbReference type="ChEBI" id="CHEBI:59789"/>
        <dbReference type="ChEBI" id="CHEBI:90596"/>
        <dbReference type="ChEBI" id="CHEBI:90598"/>
        <dbReference type="EC" id="2.1.1.77"/>
    </reaction>
</comment>
<comment type="function">
    <text evidence="7">Catalyzes the methyl esterification of L-isoaspartyl residues in peptides and proteins that result from spontaneous decomposition of normal L-aspartyl and L-asparaginyl residues. It plays a role in the repair and/or degradation of damaged proteins.</text>
</comment>
<reference evidence="11 12" key="1">
    <citation type="journal article" date="2019" name="Int. J. Syst. Evol. Microbiol.">
        <title>The Global Catalogue of Microorganisms (GCM) 10K type strain sequencing project: providing services to taxonomists for standard genome sequencing and annotation.</title>
        <authorList>
            <consortium name="The Broad Institute Genomics Platform"/>
            <consortium name="The Broad Institute Genome Sequencing Center for Infectious Disease"/>
            <person name="Wu L."/>
            <person name="Ma J."/>
        </authorList>
    </citation>
    <scope>NUCLEOTIDE SEQUENCE [LARGE SCALE GENOMIC DNA]</scope>
    <source>
        <strain evidence="11 12">Q85</strain>
    </source>
</reference>
<evidence type="ECO:0000256" key="5">
    <source>
        <dbReference type="ARBA" id="ARBA00022679"/>
    </source>
</evidence>
<dbReference type="NCBIfam" id="NF001453">
    <property type="entry name" value="PRK00312.1"/>
    <property type="match status" value="1"/>
</dbReference>
<proteinExistence type="inferred from homology"/>
<keyword evidence="5 11" id="KW-0808">Transferase</keyword>
<comment type="caution">
    <text evidence="11">The sequence shown here is derived from an EMBL/GenBank/DDBJ whole genome shotgun (WGS) entry which is preliminary data.</text>
</comment>
<evidence type="ECO:0000313" key="11">
    <source>
        <dbReference type="EMBL" id="MFC7187553.1"/>
    </source>
</evidence>
<dbReference type="GO" id="GO:0032259">
    <property type="term" value="P:methylation"/>
    <property type="evidence" value="ECO:0007669"/>
    <property type="project" value="UniProtKB-KW"/>
</dbReference>
<gene>
    <name evidence="11" type="ORF">ACFQMK_11770</name>
</gene>
<keyword evidence="3" id="KW-0963">Cytoplasm</keyword>
<dbReference type="SUPFAM" id="SSF53335">
    <property type="entry name" value="S-adenosyl-L-methionine-dependent methyltransferases"/>
    <property type="match status" value="1"/>
</dbReference>
<organism evidence="11 12">
    <name type="scientific">Halorubrum yunnanense</name>
    <dbReference type="NCBI Taxonomy" id="1526162"/>
    <lineage>
        <taxon>Archaea</taxon>
        <taxon>Methanobacteriati</taxon>
        <taxon>Methanobacteriota</taxon>
        <taxon>Stenosarchaea group</taxon>
        <taxon>Halobacteria</taxon>
        <taxon>Halobacteriales</taxon>
        <taxon>Haloferacaceae</taxon>
        <taxon>Halorubrum</taxon>
    </lineage>
</organism>
<evidence type="ECO:0000256" key="7">
    <source>
        <dbReference type="ARBA" id="ARBA00025330"/>
    </source>
</evidence>
<evidence type="ECO:0000256" key="2">
    <source>
        <dbReference type="ARBA" id="ARBA00005369"/>
    </source>
</evidence>
<dbReference type="GO" id="GO:0004719">
    <property type="term" value="F:protein-L-isoaspartate (D-aspartate) O-methyltransferase activity"/>
    <property type="evidence" value="ECO:0007669"/>
    <property type="project" value="UniProtKB-UniRule"/>
</dbReference>
<sequence>MDDPNGPNSRGDPEREERSDFAAARRGLVGELRERLDASERTLSAIQAVPRHEFVPEERRSRAYADRPLPIGHDQTISAPHMVAVMADLLDPDRGDRVLEVGTGCGYHAAVLVELVGPGTVYSAEYVPELAAAARERLDRLGYEVTVRAGDGREAFPDEAPFDAASVACAPTGGVPDPIVDQVRTGGRIVAPVEDDGLLARGGQRLVRLTVREDGVDREDHGGVRFVPMR</sequence>
<comment type="similarity">
    <text evidence="2">Belongs to the methyltransferase superfamily. L-isoaspartyl/D-aspartyl protein methyltransferase family.</text>
</comment>
<evidence type="ECO:0000256" key="4">
    <source>
        <dbReference type="ARBA" id="ARBA00022603"/>
    </source>
</evidence>
<feature type="region of interest" description="Disordered" evidence="10">
    <location>
        <begin position="1"/>
        <end position="23"/>
    </location>
</feature>
<dbReference type="CDD" id="cd02440">
    <property type="entry name" value="AdoMet_MTases"/>
    <property type="match status" value="1"/>
</dbReference>